<evidence type="ECO:0008006" key="5">
    <source>
        <dbReference type="Google" id="ProtNLM"/>
    </source>
</evidence>
<dbReference type="Proteomes" id="UP000198956">
    <property type="component" value="Unassembled WGS sequence"/>
</dbReference>
<dbReference type="PANTHER" id="PTHR11647:SF1">
    <property type="entry name" value="COLLAPSIN RESPONSE MEDIATOR PROTEIN"/>
    <property type="match status" value="1"/>
</dbReference>
<dbReference type="RefSeq" id="WP_057899286.1">
    <property type="nucleotide sequence ID" value="NZ_CP080764.1"/>
</dbReference>
<proteinExistence type="predicted"/>
<dbReference type="SUPFAM" id="SSF51338">
    <property type="entry name" value="Composite domain of metallo-dependent hydrolases"/>
    <property type="match status" value="1"/>
</dbReference>
<dbReference type="InterPro" id="IPR011059">
    <property type="entry name" value="Metal-dep_hydrolase_composite"/>
</dbReference>
<name>A0A1G8BS56_ANETH</name>
<reference evidence="1 4" key="2">
    <citation type="submission" date="2021-08" db="EMBL/GenBank/DDBJ databases">
        <title>Complete genome sequence of the strain Aneurinibacillus thermoaerophilus CCM 8960.</title>
        <authorList>
            <person name="Musilova J."/>
            <person name="Kourilova X."/>
            <person name="Pernicova I."/>
            <person name="Bezdicek M."/>
            <person name="Lengerova M."/>
            <person name="Obruca S."/>
            <person name="Sedlar K."/>
        </authorList>
    </citation>
    <scope>NUCLEOTIDE SEQUENCE [LARGE SCALE GENOMIC DNA]</scope>
    <source>
        <strain evidence="1 4">CCM 8960</strain>
    </source>
</reference>
<dbReference type="InterPro" id="IPR050378">
    <property type="entry name" value="Metallo-dep_Hydrolases_sf"/>
</dbReference>
<sequence>MEFIVRGVTIVNPERCFTADVWVKGEKIYYIHEHIAPKPPIKEIDGSEQYMLPGFFHFGSSLGSTRTTNDEFKEVQKSWLKKGFTIYVDELTIVHVPDWRKWLGYELAMHHNSRLAHRVRLRVPYRHVSEALIRSVLAHRIPMLEMMVAPSDELTGSFWSILLAGFAKYRLSVKISFTGEWSLREKKRWLCDKLSLLVSMLEGRGIPLVLDEDEGIIRFLSSVKYLPWGYVAWEMNNRSSLSFRWKQFGQVSLAYAYTEQEEKREHRLRRLVEAGARLPAKLFSAYPDKGAIVPGTEADFFLLPKKNLANDATFWSPTFVYTKGRRSKQLFFATV</sequence>
<evidence type="ECO:0000313" key="2">
    <source>
        <dbReference type="EMBL" id="SDH36086.1"/>
    </source>
</evidence>
<reference evidence="2 3" key="1">
    <citation type="submission" date="2016-10" db="EMBL/GenBank/DDBJ databases">
        <authorList>
            <person name="de Groot N.N."/>
        </authorList>
    </citation>
    <scope>NUCLEOTIDE SEQUENCE [LARGE SCALE GENOMIC DNA]</scope>
    <source>
        <strain evidence="2 3">L 420-91</strain>
    </source>
</reference>
<dbReference type="EMBL" id="CP080764">
    <property type="protein sequence ID" value="QYY43868.1"/>
    <property type="molecule type" value="Genomic_DNA"/>
</dbReference>
<dbReference type="GeneID" id="97141042"/>
<evidence type="ECO:0000313" key="1">
    <source>
        <dbReference type="EMBL" id="QYY43868.1"/>
    </source>
</evidence>
<dbReference type="OrthoDB" id="9775607at2"/>
<dbReference type="PANTHER" id="PTHR11647">
    <property type="entry name" value="HYDRANTOINASE/DIHYDROPYRIMIDINASE FAMILY MEMBER"/>
    <property type="match status" value="1"/>
</dbReference>
<evidence type="ECO:0000313" key="3">
    <source>
        <dbReference type="Proteomes" id="UP000198956"/>
    </source>
</evidence>
<gene>
    <name evidence="1" type="ORF">K3F53_06630</name>
    <name evidence="2" type="ORF">SAMN04489735_102133</name>
</gene>
<keyword evidence="4" id="KW-1185">Reference proteome</keyword>
<organism evidence="2 3">
    <name type="scientific">Aneurinibacillus thermoaerophilus</name>
    <dbReference type="NCBI Taxonomy" id="143495"/>
    <lineage>
        <taxon>Bacteria</taxon>
        <taxon>Bacillati</taxon>
        <taxon>Bacillota</taxon>
        <taxon>Bacilli</taxon>
        <taxon>Bacillales</taxon>
        <taxon>Paenibacillaceae</taxon>
        <taxon>Aneurinibacillus group</taxon>
        <taxon>Aneurinibacillus</taxon>
    </lineage>
</organism>
<dbReference type="AlphaFoldDB" id="A0A1G8BS56"/>
<dbReference type="Proteomes" id="UP000826616">
    <property type="component" value="Chromosome"/>
</dbReference>
<protein>
    <recommendedName>
        <fullName evidence="5">Amidohydrolase family protein</fullName>
    </recommendedName>
</protein>
<accession>A0A1G8BS56</accession>
<evidence type="ECO:0000313" key="4">
    <source>
        <dbReference type="Proteomes" id="UP000826616"/>
    </source>
</evidence>
<dbReference type="Gene3D" id="3.20.20.140">
    <property type="entry name" value="Metal-dependent hydrolases"/>
    <property type="match status" value="1"/>
</dbReference>
<dbReference type="EMBL" id="FNDE01000021">
    <property type="protein sequence ID" value="SDH36086.1"/>
    <property type="molecule type" value="Genomic_DNA"/>
</dbReference>
<dbReference type="GO" id="GO:0005829">
    <property type="term" value="C:cytosol"/>
    <property type="evidence" value="ECO:0007669"/>
    <property type="project" value="TreeGrafter"/>
</dbReference>
<dbReference type="GO" id="GO:0016812">
    <property type="term" value="F:hydrolase activity, acting on carbon-nitrogen (but not peptide) bonds, in cyclic amides"/>
    <property type="evidence" value="ECO:0007669"/>
    <property type="project" value="TreeGrafter"/>
</dbReference>
<dbReference type="Gene3D" id="2.30.40.10">
    <property type="entry name" value="Urease, subunit C, domain 1"/>
    <property type="match status" value="2"/>
</dbReference>